<keyword evidence="5 6" id="KW-0472">Membrane</keyword>
<evidence type="ECO:0000313" key="7">
    <source>
        <dbReference type="EMBL" id="WZL77085.1"/>
    </source>
</evidence>
<dbReference type="EMBL" id="CP121689">
    <property type="protein sequence ID" value="WZL77085.1"/>
    <property type="molecule type" value="Genomic_DNA"/>
</dbReference>
<reference evidence="7 8" key="1">
    <citation type="submission" date="2023-03" db="EMBL/GenBank/DDBJ databases">
        <title>Novel Species.</title>
        <authorList>
            <person name="Ma S."/>
        </authorList>
    </citation>
    <scope>NUCLEOTIDE SEQUENCE [LARGE SCALE GENOMIC DNA]</scope>
    <source>
        <strain evidence="7 8">B11</strain>
    </source>
</reference>
<comment type="subcellular location">
    <subcellularLocation>
        <location evidence="1">Cell membrane</location>
        <topology evidence="1">Multi-pass membrane protein</topology>
    </subcellularLocation>
</comment>
<feature type="transmembrane region" description="Helical" evidence="6">
    <location>
        <begin position="325"/>
        <end position="343"/>
    </location>
</feature>
<gene>
    <name evidence="7" type="ORF">QBE54_05055</name>
</gene>
<sequence>MKIKKLTLVEHLQPVPTSVVGISALALIAALGVVSLIFAAYGIHPLKGYQTLFKGAFGSWYALSETLTRTIPLLIVGSGLTLAFQASTWNIGAEGQILLGACAATWVALFSGLPPTLIIPAMFLLGFLAGGMWALLPGYFKAKFSVNETIVTLMLNYVASNIVLYLIHGPWKGKSARGFAYTDMFPKEAWLSTISGTRIPILTLVLGFLIALACYIILRYTTFGFRLRVSGQNPQTAKLVGIKQEMVTLWVMFLSGGLSGVAGAGEVSGIHHLLRHPSHISLGYGYTAIIVAWLARANPLAVPLSAFLFGALMSGGDALKVSLGIPFQMVHVFNGLIIFFLIAGERFMRYGLKLTKNGEVGM</sequence>
<keyword evidence="4 6" id="KW-1133">Transmembrane helix</keyword>
<keyword evidence="3 6" id="KW-0812">Transmembrane</keyword>
<dbReference type="PANTHER" id="PTHR47089:SF1">
    <property type="entry name" value="GUANOSINE ABC TRANSPORTER PERMEASE PROTEIN NUPP"/>
    <property type="match status" value="1"/>
</dbReference>
<dbReference type="InterPro" id="IPR001851">
    <property type="entry name" value="ABC_transp_permease"/>
</dbReference>
<accession>A0ABZ2YDL9</accession>
<evidence type="ECO:0000256" key="6">
    <source>
        <dbReference type="SAM" id="Phobius"/>
    </source>
</evidence>
<evidence type="ECO:0000256" key="5">
    <source>
        <dbReference type="ARBA" id="ARBA00023136"/>
    </source>
</evidence>
<feature type="transmembrane region" description="Helical" evidence="6">
    <location>
        <begin position="117"/>
        <end position="136"/>
    </location>
</feature>
<dbReference type="PANTHER" id="PTHR47089">
    <property type="entry name" value="ABC TRANSPORTER, PERMEASE PROTEIN"/>
    <property type="match status" value="1"/>
</dbReference>
<organism evidence="7 8">
    <name type="scientific">Thermatribacter velox</name>
    <dbReference type="NCBI Taxonomy" id="3039681"/>
    <lineage>
        <taxon>Bacteria</taxon>
        <taxon>Pseudomonadati</taxon>
        <taxon>Atribacterota</taxon>
        <taxon>Atribacteria</taxon>
        <taxon>Atribacterales</taxon>
        <taxon>Thermatribacteraceae</taxon>
        <taxon>Thermatribacter</taxon>
    </lineage>
</organism>
<feature type="transmembrane region" description="Helical" evidence="6">
    <location>
        <begin position="300"/>
        <end position="319"/>
    </location>
</feature>
<feature type="transmembrane region" description="Helical" evidence="6">
    <location>
        <begin position="148"/>
        <end position="167"/>
    </location>
</feature>
<evidence type="ECO:0000256" key="1">
    <source>
        <dbReference type="ARBA" id="ARBA00004651"/>
    </source>
</evidence>
<proteinExistence type="predicted"/>
<dbReference type="Pfam" id="PF02653">
    <property type="entry name" value="BPD_transp_2"/>
    <property type="match status" value="1"/>
</dbReference>
<feature type="transmembrane region" description="Helical" evidence="6">
    <location>
        <begin position="61"/>
        <end position="84"/>
    </location>
</feature>
<evidence type="ECO:0000313" key="8">
    <source>
        <dbReference type="Proteomes" id="UP001461341"/>
    </source>
</evidence>
<keyword evidence="8" id="KW-1185">Reference proteome</keyword>
<feature type="transmembrane region" description="Helical" evidence="6">
    <location>
        <begin position="20"/>
        <end position="41"/>
    </location>
</feature>
<evidence type="ECO:0000256" key="4">
    <source>
        <dbReference type="ARBA" id="ARBA00022989"/>
    </source>
</evidence>
<evidence type="ECO:0000256" key="2">
    <source>
        <dbReference type="ARBA" id="ARBA00022475"/>
    </source>
</evidence>
<keyword evidence="2" id="KW-1003">Cell membrane</keyword>
<feature type="transmembrane region" description="Helical" evidence="6">
    <location>
        <begin position="199"/>
        <end position="218"/>
    </location>
</feature>
<protein>
    <submittedName>
        <fullName evidence="7">ABC transporter permease</fullName>
    </submittedName>
</protein>
<evidence type="ECO:0000256" key="3">
    <source>
        <dbReference type="ARBA" id="ARBA00022692"/>
    </source>
</evidence>
<dbReference type="RefSeq" id="WP_369019251.1">
    <property type="nucleotide sequence ID" value="NZ_CP121689.1"/>
</dbReference>
<name>A0ABZ2YDL9_9BACT</name>
<dbReference type="CDD" id="cd06580">
    <property type="entry name" value="TM_PBP1_transp_TpRbsC_like"/>
    <property type="match status" value="1"/>
</dbReference>
<dbReference type="Proteomes" id="UP001461341">
    <property type="component" value="Chromosome"/>
</dbReference>
<feature type="transmembrane region" description="Helical" evidence="6">
    <location>
        <begin position="91"/>
        <end position="111"/>
    </location>
</feature>